<dbReference type="PANTHER" id="PTHR32329">
    <property type="entry name" value="BIFUNCTIONAL PROTEIN [INCLUDES 2-HYDROXYACYL-COA DEHYDRATASE (N-TER) AND ITS ACTIVATOR DOMAIN (C_TERM)-RELATED"/>
    <property type="match status" value="1"/>
</dbReference>
<evidence type="ECO:0000313" key="2">
    <source>
        <dbReference type="EMBL" id="GAE88784.1"/>
    </source>
</evidence>
<sequence>MEFCKTDIQPLINEGASREDIAASIFQSVVNQTISGLACGKPIRGNVAFLGGPLQFLSELRTRFVETLKLEKHQVISPSNAQLYVALGAALSSKKSKVIPFKSLEERLSVLDSVTVHEVERLQPLFRDDKELEDFRARHRKSAIPRRDIKSFEGKCFLGIDAGSTTTKAVLIDENGAILYSYYGSNNGSPLKSAVKILKDIYSQLPGTAVIANSAVTGYGEGLIKTALDIDIGEIETIAHYKAADAILPGVEFILDIGGQDMKCLRVKNGVIDSIMLNEACSSGCGSFIETFAHSLNMDVKDFANEALLAQKPVDLGSRCTVFMNSRVKQAQKEGASVGDISAGLSYSVIKNALQKVIKIRDPRELGEKVIVQGGTFYNDAVLRSFELIAGKEAVRPDIAGLMGAYGVALIAKERFVDGHLSTVLKTDELDKFNIEVSMRRCGLCGNNCLLTINTFSGGKEFISGNRCERGAGIEIKRDDVPNLFDYKYRRLFSYKPLDRSQATRGTLGIPRVLNMYETILSGLRFSRSLGLGWSSLPDLQRRYMSWEWRRYRQSLRATLPRLFMGI</sequence>
<dbReference type="EMBL" id="BAVR01000024">
    <property type="protein sequence ID" value="GAE88784.1"/>
    <property type="molecule type" value="Genomic_DNA"/>
</dbReference>
<evidence type="ECO:0000313" key="3">
    <source>
        <dbReference type="Proteomes" id="UP000019109"/>
    </source>
</evidence>
<evidence type="ECO:0000259" key="1">
    <source>
        <dbReference type="Pfam" id="PF01869"/>
    </source>
</evidence>
<reference evidence="2" key="1">
    <citation type="journal article" date="2014" name="Genome Announc.">
        <title>Draft Genome Sequence of Clostridium straminisolvens Strain JCM 21531T, Isolated from a Cellulose-Degrading Bacterial Community.</title>
        <authorList>
            <person name="Yuki M."/>
            <person name="Oshima K."/>
            <person name="Suda W."/>
            <person name="Sakamoto M."/>
            <person name="Kitamura K."/>
            <person name="Iida T."/>
            <person name="Hattori M."/>
            <person name="Ohkuma M."/>
        </authorList>
    </citation>
    <scope>NUCLEOTIDE SEQUENCE [LARGE SCALE GENOMIC DNA]</scope>
    <source>
        <strain evidence="2">JCM 21531</strain>
    </source>
</reference>
<dbReference type="InterPro" id="IPR043129">
    <property type="entry name" value="ATPase_NBD"/>
</dbReference>
<dbReference type="Pfam" id="PF01869">
    <property type="entry name" value="BcrAD_BadFG"/>
    <property type="match status" value="1"/>
</dbReference>
<feature type="domain" description="ATPase BadF/BadG/BcrA/BcrD type" evidence="1">
    <location>
        <begin position="158"/>
        <end position="412"/>
    </location>
</feature>
<name>W4V7R5_9FIRM</name>
<comment type="caution">
    <text evidence="2">The sequence shown here is derived from an EMBL/GenBank/DDBJ whole genome shotgun (WGS) entry which is preliminary data.</text>
</comment>
<dbReference type="InterPro" id="IPR002731">
    <property type="entry name" value="ATPase_BadF"/>
</dbReference>
<accession>W4V7R5</accession>
<keyword evidence="3" id="KW-1185">Reference proteome</keyword>
<dbReference type="InterPro" id="IPR051805">
    <property type="entry name" value="Dehydratase_Activator_Redct"/>
</dbReference>
<dbReference type="AlphaFoldDB" id="W4V7R5"/>
<proteinExistence type="predicted"/>
<organism evidence="2 3">
    <name type="scientific">Acetivibrio straminisolvens JCM 21531</name>
    <dbReference type="NCBI Taxonomy" id="1294263"/>
    <lineage>
        <taxon>Bacteria</taxon>
        <taxon>Bacillati</taxon>
        <taxon>Bacillota</taxon>
        <taxon>Clostridia</taxon>
        <taxon>Eubacteriales</taxon>
        <taxon>Oscillospiraceae</taxon>
        <taxon>Acetivibrio</taxon>
    </lineage>
</organism>
<dbReference type="STRING" id="1294263.JCM21531_2257"/>
<protein>
    <submittedName>
        <fullName evidence="2">Activator of (R)-2-hydroxyglutaryl-CoA dehydratase</fullName>
    </submittedName>
</protein>
<dbReference type="Gene3D" id="3.30.420.40">
    <property type="match status" value="3"/>
</dbReference>
<dbReference type="SUPFAM" id="SSF53067">
    <property type="entry name" value="Actin-like ATPase domain"/>
    <property type="match status" value="2"/>
</dbReference>
<dbReference type="PANTHER" id="PTHR32329:SF4">
    <property type="entry name" value="ACTIVATOR OF 2-HYDROXYACYL-COA DEHYDRATASE"/>
    <property type="match status" value="1"/>
</dbReference>
<gene>
    <name evidence="2" type="ORF">JCM21531_2257</name>
</gene>
<dbReference type="Proteomes" id="UP000019109">
    <property type="component" value="Unassembled WGS sequence"/>
</dbReference>
<dbReference type="CDD" id="cd24035">
    <property type="entry name" value="ASKHA_NBD_O66634-like_rpt2"/>
    <property type="match status" value="1"/>
</dbReference>